<dbReference type="EMBL" id="CAJVPV010007899">
    <property type="protein sequence ID" value="CAG8624030.1"/>
    <property type="molecule type" value="Genomic_DNA"/>
</dbReference>
<accession>A0A9N9D2R7</accession>
<dbReference type="Gene3D" id="2.60.40.10">
    <property type="entry name" value="Immunoglobulins"/>
    <property type="match status" value="1"/>
</dbReference>
<keyword evidence="4" id="KW-1185">Reference proteome</keyword>
<gene>
    <name evidence="3" type="ORF">AMORRO_LOCUS8787</name>
</gene>
<dbReference type="GO" id="GO:2001070">
    <property type="term" value="F:starch binding"/>
    <property type="evidence" value="ECO:0007669"/>
    <property type="project" value="InterPro"/>
</dbReference>
<protein>
    <submittedName>
        <fullName evidence="3">10938_t:CDS:1</fullName>
    </submittedName>
</protein>
<dbReference type="AlphaFoldDB" id="A0A9N9D2R7"/>
<comment type="caution">
    <text evidence="3">The sequence shown here is derived from an EMBL/GenBank/DDBJ whole genome shotgun (WGS) entry which is preliminary data.</text>
</comment>
<dbReference type="InterPro" id="IPR013783">
    <property type="entry name" value="Ig-like_fold"/>
</dbReference>
<evidence type="ECO:0000259" key="2">
    <source>
        <dbReference type="Pfam" id="PF00686"/>
    </source>
</evidence>
<sequence length="242" mass="28168">MRSWWTRNNSSEVPEDEGDRDELQALGTNGICEIKFHVHMPNEFDKSRQPFVIGSVKELGSWNTPVVRLHQKDTTYWFSDPVKIQIRDQKIYYKYALYQPKEQIVTEGNTEYVGRVLKYKGFQYDVWEDNHSKELYRPDIEADCKFAVAIYESVTLKNLREKIMEFQDLSKCLPSQTAGAIDMDTIHKLLLQAIQKIKIENLPSNARTLFALATSALVRHNSSKRNVFDWMKMFAIAPVVDP</sequence>
<dbReference type="InterPro" id="IPR002044">
    <property type="entry name" value="CBM20"/>
</dbReference>
<evidence type="ECO:0000313" key="4">
    <source>
        <dbReference type="Proteomes" id="UP000789342"/>
    </source>
</evidence>
<feature type="non-terminal residue" evidence="3">
    <location>
        <position position="242"/>
    </location>
</feature>
<feature type="region of interest" description="Disordered" evidence="1">
    <location>
        <begin position="1"/>
        <end position="20"/>
    </location>
</feature>
<evidence type="ECO:0000256" key="1">
    <source>
        <dbReference type="SAM" id="MobiDB-lite"/>
    </source>
</evidence>
<reference evidence="3" key="1">
    <citation type="submission" date="2021-06" db="EMBL/GenBank/DDBJ databases">
        <authorList>
            <person name="Kallberg Y."/>
            <person name="Tangrot J."/>
            <person name="Rosling A."/>
        </authorList>
    </citation>
    <scope>NUCLEOTIDE SEQUENCE</scope>
    <source>
        <strain evidence="3">CL551</strain>
    </source>
</reference>
<feature type="domain" description="CBM20" evidence="2">
    <location>
        <begin position="32"/>
        <end position="109"/>
    </location>
</feature>
<proteinExistence type="predicted"/>
<dbReference type="SUPFAM" id="SSF49452">
    <property type="entry name" value="Starch-binding domain-like"/>
    <property type="match status" value="1"/>
</dbReference>
<dbReference type="Proteomes" id="UP000789342">
    <property type="component" value="Unassembled WGS sequence"/>
</dbReference>
<feature type="compositionally biased region" description="Polar residues" evidence="1">
    <location>
        <begin position="1"/>
        <end position="12"/>
    </location>
</feature>
<organism evidence="3 4">
    <name type="scientific">Acaulospora morrowiae</name>
    <dbReference type="NCBI Taxonomy" id="94023"/>
    <lineage>
        <taxon>Eukaryota</taxon>
        <taxon>Fungi</taxon>
        <taxon>Fungi incertae sedis</taxon>
        <taxon>Mucoromycota</taxon>
        <taxon>Glomeromycotina</taxon>
        <taxon>Glomeromycetes</taxon>
        <taxon>Diversisporales</taxon>
        <taxon>Acaulosporaceae</taxon>
        <taxon>Acaulospora</taxon>
    </lineage>
</organism>
<name>A0A9N9D2R7_9GLOM</name>
<dbReference type="OrthoDB" id="2447297at2759"/>
<evidence type="ECO:0000313" key="3">
    <source>
        <dbReference type="EMBL" id="CAG8624030.1"/>
    </source>
</evidence>
<dbReference type="Pfam" id="PF00686">
    <property type="entry name" value="CBM_20"/>
    <property type="match status" value="1"/>
</dbReference>
<dbReference type="InterPro" id="IPR013784">
    <property type="entry name" value="Carb-bd-like_fold"/>
</dbReference>